<name>A0ABX8QPM3_PSECO</name>
<evidence type="ECO:0000313" key="1">
    <source>
        <dbReference type="EMBL" id="QXI55828.1"/>
    </source>
</evidence>
<dbReference type="Proteomes" id="UP000824066">
    <property type="component" value="Chromosome"/>
</dbReference>
<organism evidence="1 2">
    <name type="scientific">Pseudomonas canavaninivorans</name>
    <dbReference type="NCBI Taxonomy" id="2842348"/>
    <lineage>
        <taxon>Bacteria</taxon>
        <taxon>Pseudomonadati</taxon>
        <taxon>Pseudomonadota</taxon>
        <taxon>Gammaproteobacteria</taxon>
        <taxon>Pseudomonadales</taxon>
        <taxon>Pseudomonadaceae</taxon>
        <taxon>Pseudomonas</taxon>
    </lineage>
</organism>
<dbReference type="EMBL" id="CP077080">
    <property type="protein sequence ID" value="QXI55828.1"/>
    <property type="molecule type" value="Genomic_DNA"/>
</dbReference>
<sequence>MAAVGPFKESTLLIAMTIVQLQALVQVVDPLLIGLMLTPNRLIPGGPGHLMDTDQRHHFRRRCIELDQELMGFDFEIFNGGHLSSLPHDGAGQSTQH</sequence>
<accession>A0ABX8QPM3</accession>
<evidence type="ECO:0000313" key="2">
    <source>
        <dbReference type="Proteomes" id="UP000824066"/>
    </source>
</evidence>
<reference evidence="1 2" key="1">
    <citation type="journal article" date="2021" name="Microorganisms">
        <title>The Ever-Expanding Pseudomonas Genus: Description of 43 New Species and Partition of the Pseudomonas putida Group.</title>
        <authorList>
            <person name="Girard L."/>
            <person name="Lood C."/>
            <person name="Hofte M."/>
            <person name="Vandamme P."/>
            <person name="Rokni-Zadeh H."/>
            <person name="van Noort V."/>
            <person name="Lavigne R."/>
            <person name="De Mot R."/>
        </authorList>
    </citation>
    <scope>NUCLEOTIDE SEQUENCE [LARGE SCALE GENOMIC DNA]</scope>
    <source>
        <strain evidence="1 2">SWRI17</strain>
    </source>
</reference>
<dbReference type="RefSeq" id="WP_187293368.1">
    <property type="nucleotide sequence ID" value="NZ_CP077080.1"/>
</dbReference>
<proteinExistence type="predicted"/>
<protein>
    <submittedName>
        <fullName evidence="1">Uncharacterized protein</fullName>
    </submittedName>
</protein>
<gene>
    <name evidence="1" type="ORF">KSS97_13130</name>
</gene>
<keyword evidence="2" id="KW-1185">Reference proteome</keyword>